<feature type="compositionally biased region" description="Basic and acidic residues" evidence="1">
    <location>
        <begin position="31"/>
        <end position="41"/>
    </location>
</feature>
<feature type="region of interest" description="Disordered" evidence="1">
    <location>
        <begin position="695"/>
        <end position="739"/>
    </location>
</feature>
<evidence type="ECO:0000313" key="2">
    <source>
        <dbReference type="EMBL" id="OAE32493.1"/>
    </source>
</evidence>
<reference evidence="2" key="1">
    <citation type="submission" date="2016-03" db="EMBL/GenBank/DDBJ databases">
        <title>Mechanisms controlling the formation of the plant cell surface in tip-growing cells are functionally conserved among land plants.</title>
        <authorList>
            <person name="Honkanen S."/>
            <person name="Jones V.A."/>
            <person name="Morieri G."/>
            <person name="Champion C."/>
            <person name="Hetherington A.J."/>
            <person name="Kelly S."/>
            <person name="Saint-Marcoux D."/>
            <person name="Proust H."/>
            <person name="Prescott H."/>
            <person name="Dolan L."/>
        </authorList>
    </citation>
    <scope>NUCLEOTIDE SEQUENCE [LARGE SCALE GENOMIC DNA]</scope>
    <source>
        <tissue evidence="2">Whole gametophyte</tissue>
    </source>
</reference>
<keyword evidence="3" id="KW-1185">Reference proteome</keyword>
<proteinExistence type="predicted"/>
<name>A0A176WIM4_MARPO</name>
<evidence type="ECO:0000256" key="1">
    <source>
        <dbReference type="SAM" id="MobiDB-lite"/>
    </source>
</evidence>
<comment type="caution">
    <text evidence="2">The sequence shown here is derived from an EMBL/GenBank/DDBJ whole genome shotgun (WGS) entry which is preliminary data.</text>
</comment>
<feature type="region of interest" description="Disordered" evidence="1">
    <location>
        <begin position="409"/>
        <end position="438"/>
    </location>
</feature>
<dbReference type="EMBL" id="LVLJ01000808">
    <property type="protein sequence ID" value="OAE32493.1"/>
    <property type="molecule type" value="Genomic_DNA"/>
</dbReference>
<evidence type="ECO:0000313" key="3">
    <source>
        <dbReference type="Proteomes" id="UP000077202"/>
    </source>
</evidence>
<dbReference type="Proteomes" id="UP000077202">
    <property type="component" value="Unassembled WGS sequence"/>
</dbReference>
<sequence length="739" mass="85180">MPTIRGAAALRRPSRPSKTEEPPPSMISRGSVDDGNREVSVRKSSMRPNPDDEGFPKRLSRASINYESKIILEASAEDELPKELKEHKRKKRMFSRLRLKKLEEARYGLYIPLSPRSVQRNGRSKEKIRKIVSMLKISPRVTVRGEEKNKDWKLRPGARESPVVKHLRDRLQERKESMKPYTSNKLFEKILEITEEERVYPKPEDFWRQSISSKFEKMARELIDKTAYFTARLQHGVWSQTGMPYACLGVPSTNRPSTAPLPNLEDRSADQTPFDFFPAGADTQLMAEIAGKEREERHVPMHIARREAILKAAKQTSTVSRLLMKMGLLHLHDMDNARFPLAQVHLTANLMKRVKGGGAWLEDIDKGMMKSAPRELSVAAYTGRTIVGPAGNVEHFRYTLSKVLYGARSDSSSSHTHESGDENKEPSAPSPEPHRHSEHIEPLVKLPWLQRPSHKHTEQSFMVCQSDTKQLAEPEEPEERLESIDWKANQSLVFNLKRRNLLVRKKMLYELNLKLTSLADRREHWRGVTNMSAELCKRLEAVLFRTKGRRAPSTKHLWKTAQELHPVPRQNDRPDYESEAYSIRRFYERNVGEWPKAAVRPPVKLVRATRANAWSHWMCLDFCFGHSSRKLLTLASWMLIKGDCKTVRIEKHNAHRPRRWTDPERGEQIRLQIQHGAGFWNRMEWRLNGSVVQLTPTARKGGSDTRGHAEEEEGEGEYPRVDPPPGEWARNKQCLLQSA</sequence>
<feature type="compositionally biased region" description="Basic and acidic residues" evidence="1">
    <location>
        <begin position="415"/>
        <end position="425"/>
    </location>
</feature>
<organism evidence="2 3">
    <name type="scientific">Marchantia polymorpha subsp. ruderalis</name>
    <dbReference type="NCBI Taxonomy" id="1480154"/>
    <lineage>
        <taxon>Eukaryota</taxon>
        <taxon>Viridiplantae</taxon>
        <taxon>Streptophyta</taxon>
        <taxon>Embryophyta</taxon>
        <taxon>Marchantiophyta</taxon>
        <taxon>Marchantiopsida</taxon>
        <taxon>Marchantiidae</taxon>
        <taxon>Marchantiales</taxon>
        <taxon>Marchantiaceae</taxon>
        <taxon>Marchantia</taxon>
    </lineage>
</organism>
<accession>A0A176WIM4</accession>
<gene>
    <name evidence="2" type="ORF">AXG93_3242s1150</name>
</gene>
<feature type="region of interest" description="Disordered" evidence="1">
    <location>
        <begin position="1"/>
        <end position="59"/>
    </location>
</feature>
<protein>
    <submittedName>
        <fullName evidence="2">Uncharacterized protein</fullName>
    </submittedName>
</protein>
<dbReference type="AlphaFoldDB" id="A0A176WIM4"/>